<feature type="domain" description="RRM" evidence="3">
    <location>
        <begin position="1"/>
        <end position="72"/>
    </location>
</feature>
<dbReference type="PANTHER" id="PTHR11176:SF57">
    <property type="entry name" value="PROTEIN BOULE"/>
    <property type="match status" value="1"/>
</dbReference>
<reference evidence="4" key="1">
    <citation type="submission" date="2025-08" db="UniProtKB">
        <authorList>
            <consortium name="Ensembl"/>
        </authorList>
    </citation>
    <scope>IDENTIFICATION</scope>
</reference>
<dbReference type="SUPFAM" id="SSF54928">
    <property type="entry name" value="RNA-binding domain, RBD"/>
    <property type="match status" value="1"/>
</dbReference>
<name>A0A8D0A594_SANLU</name>
<dbReference type="Ensembl" id="ENSSLUT00000051718.1">
    <property type="protein sequence ID" value="ENSSLUP00000050227.1"/>
    <property type="gene ID" value="ENSSLUG00000021881.1"/>
</dbReference>
<protein>
    <recommendedName>
        <fullName evidence="3">RRM domain-containing protein</fullName>
    </recommendedName>
</protein>
<dbReference type="PROSITE" id="PS50102">
    <property type="entry name" value="RRM"/>
    <property type="match status" value="1"/>
</dbReference>
<keyword evidence="1 2" id="KW-0694">RNA-binding</keyword>
<evidence type="ECO:0000313" key="4">
    <source>
        <dbReference type="Ensembl" id="ENSSLUP00000050227.1"/>
    </source>
</evidence>
<dbReference type="Gene3D" id="3.30.70.330">
    <property type="match status" value="1"/>
</dbReference>
<proteinExistence type="predicted"/>
<dbReference type="InterPro" id="IPR035979">
    <property type="entry name" value="RBD_domain_sf"/>
</dbReference>
<evidence type="ECO:0000256" key="1">
    <source>
        <dbReference type="ARBA" id="ARBA00022884"/>
    </source>
</evidence>
<dbReference type="Pfam" id="PF00076">
    <property type="entry name" value="RRM_1"/>
    <property type="match status" value="1"/>
</dbReference>
<evidence type="ECO:0000313" key="5">
    <source>
        <dbReference type="Proteomes" id="UP000694568"/>
    </source>
</evidence>
<keyword evidence="5" id="KW-1185">Reference proteome</keyword>
<dbReference type="SMART" id="SM00360">
    <property type="entry name" value="RRM"/>
    <property type="match status" value="1"/>
</dbReference>
<dbReference type="InterPro" id="IPR000504">
    <property type="entry name" value="RRM_dom"/>
</dbReference>
<reference evidence="4" key="2">
    <citation type="submission" date="2025-09" db="UniProtKB">
        <authorList>
            <consortium name="Ensembl"/>
        </authorList>
    </citation>
    <scope>IDENTIFICATION</scope>
</reference>
<sequence length="107" mass="12098">MAVSGITSVTSKADFSVDNLTKYFSQFGVVEKAVIIFDKQTGRKRGFGFVFFEDTDSATKVVLTKNPVLMEGGVTTPPFSACWWLLWLSWHELAVWEGSLVDWWTPR</sequence>
<evidence type="ECO:0000256" key="2">
    <source>
        <dbReference type="PROSITE-ProRule" id="PRU00176"/>
    </source>
</evidence>
<dbReference type="PANTHER" id="PTHR11176">
    <property type="entry name" value="BOULE-RELATED"/>
    <property type="match status" value="1"/>
</dbReference>
<dbReference type="InterPro" id="IPR012677">
    <property type="entry name" value="Nucleotide-bd_a/b_plait_sf"/>
</dbReference>
<dbReference type="GO" id="GO:0003723">
    <property type="term" value="F:RNA binding"/>
    <property type="evidence" value="ECO:0007669"/>
    <property type="project" value="UniProtKB-UniRule"/>
</dbReference>
<accession>A0A8D0A594</accession>
<dbReference type="Proteomes" id="UP000694568">
    <property type="component" value="Unplaced"/>
</dbReference>
<evidence type="ECO:0000259" key="3">
    <source>
        <dbReference type="PROSITE" id="PS50102"/>
    </source>
</evidence>
<dbReference type="AlphaFoldDB" id="A0A8D0A594"/>
<organism evidence="4 5">
    <name type="scientific">Sander lucioperca</name>
    <name type="common">Pike-perch</name>
    <name type="synonym">Perca lucioperca</name>
    <dbReference type="NCBI Taxonomy" id="283035"/>
    <lineage>
        <taxon>Eukaryota</taxon>
        <taxon>Metazoa</taxon>
        <taxon>Chordata</taxon>
        <taxon>Craniata</taxon>
        <taxon>Vertebrata</taxon>
        <taxon>Euteleostomi</taxon>
        <taxon>Actinopterygii</taxon>
        <taxon>Neopterygii</taxon>
        <taxon>Teleostei</taxon>
        <taxon>Neoteleostei</taxon>
        <taxon>Acanthomorphata</taxon>
        <taxon>Eupercaria</taxon>
        <taxon>Perciformes</taxon>
        <taxon>Percoidei</taxon>
        <taxon>Percidae</taxon>
        <taxon>Luciopercinae</taxon>
        <taxon>Sander</taxon>
    </lineage>
</organism>